<dbReference type="SMART" id="SM00477">
    <property type="entry name" value="NUC"/>
    <property type="match status" value="1"/>
</dbReference>
<protein>
    <recommendedName>
        <fullName evidence="6">DNA/RNA non-specific endonuclease domain-containing protein</fullName>
    </recommendedName>
</protein>
<feature type="region of interest" description="Disordered" evidence="1">
    <location>
        <begin position="29"/>
        <end position="61"/>
    </location>
</feature>
<dbReference type="Gene3D" id="3.40.570.10">
    <property type="entry name" value="Extracellular Endonuclease, subunit A"/>
    <property type="match status" value="1"/>
</dbReference>
<dbReference type="GO" id="GO:0003676">
    <property type="term" value="F:nucleic acid binding"/>
    <property type="evidence" value="ECO:0007669"/>
    <property type="project" value="InterPro"/>
</dbReference>
<dbReference type="PaxDb" id="8022-A0A060XY36"/>
<dbReference type="SMART" id="SM00892">
    <property type="entry name" value="Endonuclease_NS"/>
    <property type="match status" value="1"/>
</dbReference>
<organism evidence="4 5">
    <name type="scientific">Oncorhynchus mykiss</name>
    <name type="common">Rainbow trout</name>
    <name type="synonym">Salmo gairdneri</name>
    <dbReference type="NCBI Taxonomy" id="8022"/>
    <lineage>
        <taxon>Eukaryota</taxon>
        <taxon>Metazoa</taxon>
        <taxon>Chordata</taxon>
        <taxon>Craniata</taxon>
        <taxon>Vertebrata</taxon>
        <taxon>Euteleostomi</taxon>
        <taxon>Actinopterygii</taxon>
        <taxon>Neopterygii</taxon>
        <taxon>Teleostei</taxon>
        <taxon>Protacanthopterygii</taxon>
        <taxon>Salmoniformes</taxon>
        <taxon>Salmonidae</taxon>
        <taxon>Salmoninae</taxon>
        <taxon>Oncorhynchus</taxon>
    </lineage>
</organism>
<dbReference type="EMBL" id="FR906422">
    <property type="protein sequence ID" value="CDQ84376.1"/>
    <property type="molecule type" value="Genomic_DNA"/>
</dbReference>
<dbReference type="InterPro" id="IPR020821">
    <property type="entry name" value="ENPP1-3/EXOG-like_nuc-like"/>
</dbReference>
<evidence type="ECO:0000256" key="1">
    <source>
        <dbReference type="SAM" id="MobiDB-lite"/>
    </source>
</evidence>
<name>A0A060XY36_ONCMY</name>
<dbReference type="STRING" id="8022.A0A060XY36"/>
<evidence type="ECO:0000313" key="5">
    <source>
        <dbReference type="Proteomes" id="UP000193380"/>
    </source>
</evidence>
<accession>A0A060XY36</accession>
<evidence type="ECO:0008006" key="6">
    <source>
        <dbReference type="Google" id="ProtNLM"/>
    </source>
</evidence>
<dbReference type="PANTHER" id="PTHR21472">
    <property type="entry name" value="ENDONUCLEASE DOMAIN-CONTAINING 1 PROTEIN ENDOD1"/>
    <property type="match status" value="1"/>
</dbReference>
<dbReference type="Proteomes" id="UP000193380">
    <property type="component" value="Unassembled WGS sequence"/>
</dbReference>
<evidence type="ECO:0000259" key="3">
    <source>
        <dbReference type="SMART" id="SM00892"/>
    </source>
</evidence>
<proteinExistence type="predicted"/>
<dbReference type="AlphaFoldDB" id="A0A060XY36"/>
<sequence>MHNQSTELKIQQKALVGLKRVPLIQNCRHQELRAGTETHTSTERDRKTEGEPRETERQTSQVTMAPLWAQAFLLVTMAMTDVQGTVEKELSPECREFLYMGTPPVGLEDHSLQKICQRYNNKPRYVTLYDTANHVPIYSAYTFKRSDGEKRVDVPWMYEPQLSTVSDTREMQPFPRGYMHRNFEDAQAILDDYTNAVLYERGHLNPDEHQADPDDKASTYTLTNVVPQVREFSAGTWKEQEHVIRKRLNNYCHGTAYVVTGITTSGNMIRRHNIDRVAVPTYLWSAYCCTDYDHNAPYDERYKFPAFAHYALNEKENNQVLELSIKKLEEFLQRSTFVDKNFQIFVDDCVPPAFALH</sequence>
<feature type="domain" description="DNA/RNA non-specific endonuclease/pyrophosphatase/phosphodiesterase" evidence="3">
    <location>
        <begin position="121"/>
        <end position="338"/>
    </location>
</feature>
<dbReference type="SUPFAM" id="SSF54060">
    <property type="entry name" value="His-Me finger endonucleases"/>
    <property type="match status" value="1"/>
</dbReference>
<dbReference type="GO" id="GO:0016787">
    <property type="term" value="F:hydrolase activity"/>
    <property type="evidence" value="ECO:0007669"/>
    <property type="project" value="InterPro"/>
</dbReference>
<dbReference type="InterPro" id="IPR001604">
    <property type="entry name" value="Endo_G_ENPP1-like_dom"/>
</dbReference>
<evidence type="ECO:0000313" key="4">
    <source>
        <dbReference type="EMBL" id="CDQ84376.1"/>
    </source>
</evidence>
<gene>
    <name evidence="4" type="ORF">GSONMT00044630001</name>
</gene>
<dbReference type="Pfam" id="PF01223">
    <property type="entry name" value="Endonuclease_NS"/>
    <property type="match status" value="1"/>
</dbReference>
<reference evidence="4" key="2">
    <citation type="submission" date="2014-03" db="EMBL/GenBank/DDBJ databases">
        <authorList>
            <person name="Genoscope - CEA"/>
        </authorList>
    </citation>
    <scope>NUCLEOTIDE SEQUENCE</scope>
</reference>
<dbReference type="InterPro" id="IPR044929">
    <property type="entry name" value="DNA/RNA_non-sp_Endonuclease_sf"/>
</dbReference>
<reference evidence="4" key="1">
    <citation type="journal article" date="2014" name="Nat. Commun.">
        <title>The rainbow trout genome provides novel insights into evolution after whole-genome duplication in vertebrates.</title>
        <authorList>
            <person name="Berthelot C."/>
            <person name="Brunet F."/>
            <person name="Chalopin D."/>
            <person name="Juanchich A."/>
            <person name="Bernard M."/>
            <person name="Noel B."/>
            <person name="Bento P."/>
            <person name="Da Silva C."/>
            <person name="Labadie K."/>
            <person name="Alberti A."/>
            <person name="Aury J.M."/>
            <person name="Louis A."/>
            <person name="Dehais P."/>
            <person name="Bardou P."/>
            <person name="Montfort J."/>
            <person name="Klopp C."/>
            <person name="Cabau C."/>
            <person name="Gaspin C."/>
            <person name="Thorgaard G.H."/>
            <person name="Boussaha M."/>
            <person name="Quillet E."/>
            <person name="Guyomard R."/>
            <person name="Galiana D."/>
            <person name="Bobe J."/>
            <person name="Volff J.N."/>
            <person name="Genet C."/>
            <person name="Wincker P."/>
            <person name="Jaillon O."/>
            <person name="Roest Crollius H."/>
            <person name="Guiguen Y."/>
        </authorList>
    </citation>
    <scope>NUCLEOTIDE SEQUENCE [LARGE SCALE GENOMIC DNA]</scope>
</reference>
<feature type="domain" description="ENPP1-3/EXOG-like endonuclease/phosphodiesterase" evidence="2">
    <location>
        <begin position="122"/>
        <end position="352"/>
    </location>
</feature>
<dbReference type="GO" id="GO:0046872">
    <property type="term" value="F:metal ion binding"/>
    <property type="evidence" value="ECO:0007669"/>
    <property type="project" value="InterPro"/>
</dbReference>
<evidence type="ECO:0000259" key="2">
    <source>
        <dbReference type="SMART" id="SM00477"/>
    </source>
</evidence>
<feature type="compositionally biased region" description="Basic and acidic residues" evidence="1">
    <location>
        <begin position="29"/>
        <end position="57"/>
    </location>
</feature>
<dbReference type="InterPro" id="IPR039015">
    <property type="entry name" value="ENDOD1"/>
</dbReference>
<dbReference type="InterPro" id="IPR044925">
    <property type="entry name" value="His-Me_finger_sf"/>
</dbReference>
<dbReference type="PANTHER" id="PTHR21472:SF19">
    <property type="entry name" value="ZGC:172339"/>
    <property type="match status" value="1"/>
</dbReference>